<organism evidence="2 3">
    <name type="scientific">Pandoraea terrae</name>
    <dbReference type="NCBI Taxonomy" id="1537710"/>
    <lineage>
        <taxon>Bacteria</taxon>
        <taxon>Pseudomonadati</taxon>
        <taxon>Pseudomonadota</taxon>
        <taxon>Betaproteobacteria</taxon>
        <taxon>Burkholderiales</taxon>
        <taxon>Burkholderiaceae</taxon>
        <taxon>Pandoraea</taxon>
    </lineage>
</organism>
<proteinExistence type="predicted"/>
<feature type="transmembrane region" description="Helical" evidence="1">
    <location>
        <begin position="53"/>
        <end position="72"/>
    </location>
</feature>
<keyword evidence="1" id="KW-0472">Membrane</keyword>
<dbReference type="Proteomes" id="UP000414233">
    <property type="component" value="Unassembled WGS sequence"/>
</dbReference>
<dbReference type="AlphaFoldDB" id="A0A5E4SRD9"/>
<keyword evidence="1" id="KW-1133">Transmembrane helix</keyword>
<name>A0A5E4SRD9_9BURK</name>
<gene>
    <name evidence="2" type="ORF">PTE30175_00927</name>
</gene>
<accession>A0A5E4SRD9</accession>
<evidence type="ECO:0000256" key="1">
    <source>
        <dbReference type="SAM" id="Phobius"/>
    </source>
</evidence>
<dbReference type="RefSeq" id="WP_150695884.1">
    <property type="nucleotide sequence ID" value="NZ_CABPRZ010000003.1"/>
</dbReference>
<reference evidence="2 3" key="1">
    <citation type="submission" date="2019-08" db="EMBL/GenBank/DDBJ databases">
        <authorList>
            <person name="Peeters C."/>
        </authorList>
    </citation>
    <scope>NUCLEOTIDE SEQUENCE [LARGE SCALE GENOMIC DNA]</scope>
    <source>
        <strain evidence="2 3">LMG 30175</strain>
    </source>
</reference>
<evidence type="ECO:0000313" key="2">
    <source>
        <dbReference type="EMBL" id="VVD78310.1"/>
    </source>
</evidence>
<dbReference type="OrthoDB" id="8577941at2"/>
<sequence length="428" mass="46518">MAVDFSLLPAETPVSHKGPSPFVWSIVFVVLTLAGIAFALWTWPRNAKTQTSWFWFTVVVIPVCLSGALVLRRFSHFYKWRSRAQSDNRLRKVYIDMVFDVASVPLAVLSAQYRLHVDEKENTFDAIVARSASLPTRPAKASREMIVASCLEPASAALMFNDKERQGAVLKWILRSFAPQIADVLDSVPMRIPIRVHLDITGFDLSSETILAVWDGLPESVRPSRLSEKPVIEPNGGLWLVDTMLDRTDPALRDVVTLLISANLSHLYTKDPEPGSAEAACMFMLCPAELAHKEKLSVAGWLHRPQSNTSNPPEGAMHYALKWGRTTGGAVGGTIQTGFDEGNAAQMQIALTAAGRSAAGSASSDFALETLVGQTGPTAPWLASALALDRAIASNAPYIVGVQDEAQVLLAVLAPAEQHTQQDVPKND</sequence>
<evidence type="ECO:0000313" key="3">
    <source>
        <dbReference type="Proteomes" id="UP000414233"/>
    </source>
</evidence>
<keyword evidence="3" id="KW-1185">Reference proteome</keyword>
<feature type="transmembrane region" description="Helical" evidence="1">
    <location>
        <begin position="21"/>
        <end position="41"/>
    </location>
</feature>
<keyword evidence="1" id="KW-0812">Transmembrane</keyword>
<dbReference type="EMBL" id="CABPRZ010000003">
    <property type="protein sequence ID" value="VVD78310.1"/>
    <property type="molecule type" value="Genomic_DNA"/>
</dbReference>
<protein>
    <submittedName>
        <fullName evidence="2">Uncharacterized protein</fullName>
    </submittedName>
</protein>